<feature type="domain" description="J" evidence="9">
    <location>
        <begin position="4"/>
        <end position="69"/>
    </location>
</feature>
<protein>
    <recommendedName>
        <fullName evidence="12">J domain-containing protein</fullName>
    </recommendedName>
</protein>
<dbReference type="GO" id="GO:0006260">
    <property type="term" value="P:DNA replication"/>
    <property type="evidence" value="ECO:0007669"/>
    <property type="project" value="UniProtKB-KW"/>
</dbReference>
<dbReference type="GO" id="GO:0009408">
    <property type="term" value="P:response to heat"/>
    <property type="evidence" value="ECO:0007669"/>
    <property type="project" value="InterPro"/>
</dbReference>
<dbReference type="CDD" id="cd10747">
    <property type="entry name" value="DnaJ_C"/>
    <property type="match status" value="1"/>
</dbReference>
<evidence type="ECO:0000256" key="8">
    <source>
        <dbReference type="ARBA" id="ARBA00023186"/>
    </source>
</evidence>
<dbReference type="FunFam" id="2.60.260.20:FF:000005">
    <property type="entry name" value="Chaperone protein dnaJ 1, mitochondrial"/>
    <property type="match status" value="1"/>
</dbReference>
<dbReference type="SMART" id="SM00271">
    <property type="entry name" value="DnaJ"/>
    <property type="match status" value="1"/>
</dbReference>
<keyword evidence="8" id="KW-0143">Chaperone</keyword>
<dbReference type="SUPFAM" id="SSF49493">
    <property type="entry name" value="HSP40/DnaJ peptide-binding domain"/>
    <property type="match status" value="2"/>
</dbReference>
<dbReference type="FunFam" id="1.10.287.110:FF:000034">
    <property type="entry name" value="Chaperone protein DnaJ"/>
    <property type="match status" value="1"/>
</dbReference>
<dbReference type="CDD" id="cd10719">
    <property type="entry name" value="DnaJ_zf"/>
    <property type="match status" value="1"/>
</dbReference>
<keyword evidence="6" id="KW-0862">Zinc</keyword>
<keyword evidence="1" id="KW-0963">Cytoplasm</keyword>
<dbReference type="Pfam" id="PF00684">
    <property type="entry name" value="DnaJ_CXXCXGXG"/>
    <property type="match status" value="1"/>
</dbReference>
<dbReference type="InterPro" id="IPR012724">
    <property type="entry name" value="DnaJ"/>
</dbReference>
<dbReference type="InterPro" id="IPR002939">
    <property type="entry name" value="DnaJ_C"/>
</dbReference>
<keyword evidence="3" id="KW-0479">Metal-binding</keyword>
<dbReference type="PANTHER" id="PTHR43096">
    <property type="entry name" value="DNAJ HOMOLOG 1, MITOCHONDRIAL-RELATED"/>
    <property type="match status" value="1"/>
</dbReference>
<reference evidence="11" key="1">
    <citation type="submission" date="2018-05" db="EMBL/GenBank/DDBJ databases">
        <authorList>
            <person name="Lanie J.A."/>
            <person name="Ng W.-L."/>
            <person name="Kazmierczak K.M."/>
            <person name="Andrzejewski T.M."/>
            <person name="Davidsen T.M."/>
            <person name="Wayne K.J."/>
            <person name="Tettelin H."/>
            <person name="Glass J.I."/>
            <person name="Rusch D."/>
            <person name="Podicherti R."/>
            <person name="Tsui H.-C.T."/>
            <person name="Winkler M.E."/>
        </authorList>
    </citation>
    <scope>NUCLEOTIDE SEQUENCE</scope>
</reference>
<evidence type="ECO:0000256" key="7">
    <source>
        <dbReference type="ARBA" id="ARBA00023016"/>
    </source>
</evidence>
<dbReference type="NCBIfam" id="TIGR02349">
    <property type="entry name" value="DnaJ_bact"/>
    <property type="match status" value="1"/>
</dbReference>
<dbReference type="GO" id="GO:0031072">
    <property type="term" value="F:heat shock protein binding"/>
    <property type="evidence" value="ECO:0007669"/>
    <property type="project" value="InterPro"/>
</dbReference>
<evidence type="ECO:0000256" key="5">
    <source>
        <dbReference type="ARBA" id="ARBA00022771"/>
    </source>
</evidence>
<dbReference type="PROSITE" id="PS50076">
    <property type="entry name" value="DNAJ_2"/>
    <property type="match status" value="1"/>
</dbReference>
<evidence type="ECO:0008006" key="12">
    <source>
        <dbReference type="Google" id="ProtNLM"/>
    </source>
</evidence>
<dbReference type="GO" id="GO:0042026">
    <property type="term" value="P:protein refolding"/>
    <property type="evidence" value="ECO:0007669"/>
    <property type="project" value="TreeGrafter"/>
</dbReference>
<dbReference type="PRINTS" id="PR00625">
    <property type="entry name" value="JDOMAIN"/>
</dbReference>
<keyword evidence="4" id="KW-0677">Repeat</keyword>
<evidence type="ECO:0000256" key="3">
    <source>
        <dbReference type="ARBA" id="ARBA00022723"/>
    </source>
</evidence>
<dbReference type="HAMAP" id="MF_01152">
    <property type="entry name" value="DnaJ"/>
    <property type="match status" value="1"/>
</dbReference>
<dbReference type="InterPro" id="IPR018253">
    <property type="entry name" value="DnaJ_domain_CS"/>
</dbReference>
<keyword evidence="7" id="KW-0346">Stress response</keyword>
<dbReference type="InterPro" id="IPR001623">
    <property type="entry name" value="DnaJ_domain"/>
</dbReference>
<keyword evidence="5" id="KW-0863">Zinc-finger</keyword>
<dbReference type="AlphaFoldDB" id="A0A381N4X3"/>
<dbReference type="GO" id="GO:0005524">
    <property type="term" value="F:ATP binding"/>
    <property type="evidence" value="ECO:0007669"/>
    <property type="project" value="InterPro"/>
</dbReference>
<dbReference type="SUPFAM" id="SSF46565">
    <property type="entry name" value="Chaperone J-domain"/>
    <property type="match status" value="1"/>
</dbReference>
<dbReference type="SUPFAM" id="SSF57938">
    <property type="entry name" value="DnaJ/Hsp40 cysteine-rich domain"/>
    <property type="match status" value="1"/>
</dbReference>
<dbReference type="Pfam" id="PF00226">
    <property type="entry name" value="DnaJ"/>
    <property type="match status" value="1"/>
</dbReference>
<evidence type="ECO:0000313" key="11">
    <source>
        <dbReference type="EMBL" id="SUZ49656.1"/>
    </source>
</evidence>
<dbReference type="FunFam" id="2.10.230.10:FF:000002">
    <property type="entry name" value="Molecular chaperone DnaJ"/>
    <property type="match status" value="1"/>
</dbReference>
<dbReference type="Gene3D" id="1.10.287.110">
    <property type="entry name" value="DnaJ domain"/>
    <property type="match status" value="1"/>
</dbReference>
<dbReference type="NCBIfam" id="NF008035">
    <property type="entry name" value="PRK10767.1"/>
    <property type="match status" value="1"/>
</dbReference>
<dbReference type="GO" id="GO:0005737">
    <property type="term" value="C:cytoplasm"/>
    <property type="evidence" value="ECO:0007669"/>
    <property type="project" value="TreeGrafter"/>
</dbReference>
<dbReference type="Pfam" id="PF01556">
    <property type="entry name" value="DnaJ_C"/>
    <property type="match status" value="1"/>
</dbReference>
<evidence type="ECO:0000259" key="10">
    <source>
        <dbReference type="PROSITE" id="PS51188"/>
    </source>
</evidence>
<name>A0A381N4X3_9ZZZZ</name>
<gene>
    <name evidence="11" type="ORF">METZ01_LOCUS2510</name>
</gene>
<dbReference type="GO" id="GO:0051082">
    <property type="term" value="F:unfolded protein binding"/>
    <property type="evidence" value="ECO:0007669"/>
    <property type="project" value="InterPro"/>
</dbReference>
<evidence type="ECO:0000256" key="2">
    <source>
        <dbReference type="ARBA" id="ARBA00022705"/>
    </source>
</evidence>
<proteinExistence type="inferred from homology"/>
<dbReference type="InterPro" id="IPR036869">
    <property type="entry name" value="J_dom_sf"/>
</dbReference>
<dbReference type="PROSITE" id="PS00636">
    <property type="entry name" value="DNAJ_1"/>
    <property type="match status" value="1"/>
</dbReference>
<dbReference type="InterPro" id="IPR036410">
    <property type="entry name" value="HSP_DnaJ_Cys-rich_dom_sf"/>
</dbReference>
<evidence type="ECO:0000256" key="4">
    <source>
        <dbReference type="ARBA" id="ARBA00022737"/>
    </source>
</evidence>
<dbReference type="EMBL" id="UINC01000128">
    <property type="protein sequence ID" value="SUZ49656.1"/>
    <property type="molecule type" value="Genomic_DNA"/>
</dbReference>
<evidence type="ECO:0000256" key="1">
    <source>
        <dbReference type="ARBA" id="ARBA00022490"/>
    </source>
</evidence>
<dbReference type="GO" id="GO:0008270">
    <property type="term" value="F:zinc ion binding"/>
    <property type="evidence" value="ECO:0007669"/>
    <property type="project" value="UniProtKB-KW"/>
</dbReference>
<organism evidence="11">
    <name type="scientific">marine metagenome</name>
    <dbReference type="NCBI Taxonomy" id="408172"/>
    <lineage>
        <taxon>unclassified sequences</taxon>
        <taxon>metagenomes</taxon>
        <taxon>ecological metagenomes</taxon>
    </lineage>
</organism>
<keyword evidence="2" id="KW-0235">DNA replication</keyword>
<sequence length="372" mass="39979">MKRDYYEVLGLEKGAGEAEIKKAYRKLAMKYHPDKNPGDNNAEEQFKEAAEAYSVLNDSQKRAQYDQFGHAATDAGAGGFGGGFADFDLSDALRTFMEGFGSSSFDDFFGGGTGSRRRSRGSDLKVTLKLILEEIAEGVTKTIKVNRMDSCDSCNGTGGEKGSMPTRCTSCDGSGQVRQISRSLFGQFVNVGACSNCGGSGEVVSKPCRSCGGDGRRKKSAQIKVNVPAGVAAGNYMTLRGEGNAGPRGSDRGDLVVFFDEKEHKYFTRHGADIITEVEISFSQAALGEKIEVPTLTGSANLVIPAGIQSGQVLRMRSKGLGELRDGRKGDQLVKIQVSTPTKLNSSQKKLFEQLSSTNGRKDKTKVRKVQL</sequence>
<feature type="domain" description="CR-type" evidence="10">
    <location>
        <begin position="138"/>
        <end position="220"/>
    </location>
</feature>
<evidence type="ECO:0000259" key="9">
    <source>
        <dbReference type="PROSITE" id="PS50076"/>
    </source>
</evidence>
<dbReference type="Gene3D" id="2.10.230.10">
    <property type="entry name" value="Heat shock protein DnaJ, cysteine-rich domain"/>
    <property type="match status" value="1"/>
</dbReference>
<dbReference type="PANTHER" id="PTHR43096:SF48">
    <property type="entry name" value="CHAPERONE PROTEIN DNAJ"/>
    <property type="match status" value="1"/>
</dbReference>
<dbReference type="InterPro" id="IPR001305">
    <property type="entry name" value="HSP_DnaJ_Cys-rich_dom"/>
</dbReference>
<dbReference type="Gene3D" id="2.60.260.20">
    <property type="entry name" value="Urease metallochaperone UreE, N-terminal domain"/>
    <property type="match status" value="2"/>
</dbReference>
<dbReference type="CDD" id="cd06257">
    <property type="entry name" value="DnaJ"/>
    <property type="match status" value="1"/>
</dbReference>
<dbReference type="InterPro" id="IPR008971">
    <property type="entry name" value="HSP40/DnaJ_pept-bd"/>
</dbReference>
<dbReference type="PROSITE" id="PS51188">
    <property type="entry name" value="ZF_CR"/>
    <property type="match status" value="1"/>
</dbReference>
<accession>A0A381N4X3</accession>
<evidence type="ECO:0000256" key="6">
    <source>
        <dbReference type="ARBA" id="ARBA00022833"/>
    </source>
</evidence>